<dbReference type="Gene3D" id="2.60.40.10">
    <property type="entry name" value="Immunoglobulins"/>
    <property type="match status" value="1"/>
</dbReference>
<protein>
    <recommendedName>
        <fullName evidence="4">Fibronectin type-III domain-containing protein</fullName>
    </recommendedName>
</protein>
<evidence type="ECO:0000256" key="1">
    <source>
        <dbReference type="SAM" id="SignalP"/>
    </source>
</evidence>
<name>A0ABW5JUI6_9FLAO</name>
<evidence type="ECO:0000313" key="3">
    <source>
        <dbReference type="Proteomes" id="UP001597441"/>
    </source>
</evidence>
<organism evidence="2 3">
    <name type="scientific">Gelatiniphilus marinus</name>
    <dbReference type="NCBI Taxonomy" id="1759464"/>
    <lineage>
        <taxon>Bacteria</taxon>
        <taxon>Pseudomonadati</taxon>
        <taxon>Bacteroidota</taxon>
        <taxon>Flavobacteriia</taxon>
        <taxon>Flavobacteriales</taxon>
        <taxon>Flavobacteriaceae</taxon>
        <taxon>Gelatiniphilus</taxon>
    </lineage>
</organism>
<reference evidence="3" key="1">
    <citation type="journal article" date="2019" name="Int. J. Syst. Evol. Microbiol.">
        <title>The Global Catalogue of Microorganisms (GCM) 10K type strain sequencing project: providing services to taxonomists for standard genome sequencing and annotation.</title>
        <authorList>
            <consortium name="The Broad Institute Genomics Platform"/>
            <consortium name="The Broad Institute Genome Sequencing Center for Infectious Disease"/>
            <person name="Wu L."/>
            <person name="Ma J."/>
        </authorList>
    </citation>
    <scope>NUCLEOTIDE SEQUENCE [LARGE SCALE GENOMIC DNA]</scope>
    <source>
        <strain evidence="3">KCTC 42903</strain>
    </source>
</reference>
<evidence type="ECO:0000313" key="2">
    <source>
        <dbReference type="EMBL" id="MFD2536271.1"/>
    </source>
</evidence>
<evidence type="ECO:0008006" key="4">
    <source>
        <dbReference type="Google" id="ProtNLM"/>
    </source>
</evidence>
<accession>A0ABW5JUI6</accession>
<feature type="chain" id="PRO_5047030762" description="Fibronectin type-III domain-containing protein" evidence="1">
    <location>
        <begin position="26"/>
        <end position="243"/>
    </location>
</feature>
<dbReference type="InterPro" id="IPR013783">
    <property type="entry name" value="Ig-like_fold"/>
</dbReference>
<dbReference type="EMBL" id="JBHULK010000007">
    <property type="protein sequence ID" value="MFD2536271.1"/>
    <property type="molecule type" value="Genomic_DNA"/>
</dbReference>
<sequence length="243" mass="26412">MKQIIYLSHKQLKSTLLFFSLFALFACSNGDSPGEDPTPPVVNNPTAATLVFPDANSECTEGTNITPTESTINFQWNAGKHTDSYNLQLKDLNTGSTTSYSAIENSLSVKLKRGNPYSWSIVSRSNKTSTTAISATWKFFNAGDGVSSYAPFPAEAVSPVLGASVPNGNITLQWSASDVDNDIESHDIYFGETNPPAEYKTEITQTTLNNVTVEAGKTYYWSIKTKDTQGNISNSDIFSFIGI</sequence>
<dbReference type="PROSITE" id="PS51257">
    <property type="entry name" value="PROKAR_LIPOPROTEIN"/>
    <property type="match status" value="1"/>
</dbReference>
<gene>
    <name evidence="2" type="ORF">ACFSQS_14245</name>
</gene>
<proteinExistence type="predicted"/>
<keyword evidence="1" id="KW-0732">Signal</keyword>
<feature type="signal peptide" evidence="1">
    <location>
        <begin position="1"/>
        <end position="25"/>
    </location>
</feature>
<keyword evidence="3" id="KW-1185">Reference proteome</keyword>
<comment type="caution">
    <text evidence="2">The sequence shown here is derived from an EMBL/GenBank/DDBJ whole genome shotgun (WGS) entry which is preliminary data.</text>
</comment>
<dbReference type="RefSeq" id="WP_388020396.1">
    <property type="nucleotide sequence ID" value="NZ_JBHUDT010000007.1"/>
</dbReference>
<dbReference type="Proteomes" id="UP001597441">
    <property type="component" value="Unassembled WGS sequence"/>
</dbReference>